<dbReference type="AlphaFoldDB" id="A0A504X7I5"/>
<dbReference type="SUPFAM" id="SSF82199">
    <property type="entry name" value="SET domain"/>
    <property type="match status" value="1"/>
</dbReference>
<reference evidence="3" key="1">
    <citation type="submission" date="2019-02" db="EMBL/GenBank/DDBJ databases">
        <title>FDA dAtabase for Regulatory Grade micrObial Sequences (FDA-ARGOS): Supporting development and validation of Infectious Disease Dx tests.</title>
        <authorList>
            <person name="Duncan R."/>
            <person name="Fisher C."/>
            <person name="Tallon L."/>
            <person name="Sadzewicz L."/>
            <person name="Sengamalay N."/>
            <person name="Ott S."/>
            <person name="Godinez A."/>
            <person name="Nagaraj S."/>
            <person name="Vavikolanu K."/>
            <person name="Vyas G."/>
            <person name="Nadendla S."/>
            <person name="Aluvathingal J."/>
            <person name="Sichtig H."/>
        </authorList>
    </citation>
    <scope>NUCLEOTIDE SEQUENCE [LARGE SCALE GENOMIC DNA]</scope>
    <source>
        <strain evidence="3">FDAARGOS_360</strain>
    </source>
</reference>
<dbReference type="VEuPathDB" id="TriTrypDB:LDHU3_24.2170"/>
<dbReference type="VEuPathDB" id="TriTrypDB:LdCL_240023200"/>
<dbReference type="GO" id="GO:0005634">
    <property type="term" value="C:nucleus"/>
    <property type="evidence" value="ECO:0007669"/>
    <property type="project" value="TreeGrafter"/>
</dbReference>
<dbReference type="Gene3D" id="2.170.270.10">
    <property type="entry name" value="SET domain"/>
    <property type="match status" value="1"/>
</dbReference>
<dbReference type="Pfam" id="PF00856">
    <property type="entry name" value="SET"/>
    <property type="match status" value="1"/>
</dbReference>
<name>A0A504X7I5_LEIDO</name>
<gene>
    <name evidence="2" type="ORF">CGC20_12250</name>
</gene>
<evidence type="ECO:0000313" key="3">
    <source>
        <dbReference type="Proteomes" id="UP000318821"/>
    </source>
</evidence>
<dbReference type="PANTHER" id="PTHR12197:SF297">
    <property type="entry name" value="SET DOMAIN-CONTAINING PROTEIN"/>
    <property type="match status" value="1"/>
</dbReference>
<dbReference type="PANTHER" id="PTHR12197">
    <property type="entry name" value="HISTONE-LYSINE N-METHYLTRANSFERASE SMYD"/>
    <property type="match status" value="1"/>
</dbReference>
<organism evidence="2 3">
    <name type="scientific">Leishmania donovani</name>
    <dbReference type="NCBI Taxonomy" id="5661"/>
    <lineage>
        <taxon>Eukaryota</taxon>
        <taxon>Discoba</taxon>
        <taxon>Euglenozoa</taxon>
        <taxon>Kinetoplastea</taxon>
        <taxon>Metakinetoplastina</taxon>
        <taxon>Trypanosomatida</taxon>
        <taxon>Trypanosomatidae</taxon>
        <taxon>Leishmaniinae</taxon>
        <taxon>Leishmania</taxon>
    </lineage>
</organism>
<feature type="domain" description="SET" evidence="1">
    <location>
        <begin position="99"/>
        <end position="313"/>
    </location>
</feature>
<dbReference type="VEuPathDB" id="TriTrypDB:LdBPK_241760.1"/>
<accession>A0A504X7I5</accession>
<sequence length="344" mass="38206">MSVNAIKAAWHGAAELKRHCNHVINTLGPQTPPEAFLYRGNAYYALGQPYFALADYNTAASVLRLSGEHQRRCSKALESFPATQTGVYPSTDSHLHIFVKPMLSKSCAIEAINEHVGRGVRATENMPRNSVALPRGVLQPRLPTGAMAHYHAAVCRNKDYQSIELDVFAQMTEAQKAGAVAERNAAAAQLLMLRVLSTGMQKHVVPSAMGQVRILSGRLTFSPQVLARSMLHLYERLTRALHIATIVPYEEMIGVLARITANCFHRDGTVELNLPRSMLNHSCAANVAEDGQTRAMITTRDVARGEELVINYYPHLKDLPYAERTAELERRGFRCMCAKCQRRE</sequence>
<evidence type="ECO:0000259" key="1">
    <source>
        <dbReference type="PROSITE" id="PS50280"/>
    </source>
</evidence>
<comment type="caution">
    <text evidence="2">The sequence shown here is derived from an EMBL/GenBank/DDBJ whole genome shotgun (WGS) entry which is preliminary data.</text>
</comment>
<dbReference type="EMBL" id="RHLD01000021">
    <property type="protein sequence ID" value="TPP44972.1"/>
    <property type="molecule type" value="Genomic_DNA"/>
</dbReference>
<protein>
    <submittedName>
        <fullName evidence="2">SET domain family protein</fullName>
    </submittedName>
</protein>
<dbReference type="InterPro" id="IPR001214">
    <property type="entry name" value="SET_dom"/>
</dbReference>
<dbReference type="Proteomes" id="UP000318821">
    <property type="component" value="Unassembled WGS sequence"/>
</dbReference>
<dbReference type="InterPro" id="IPR050869">
    <property type="entry name" value="H3K4_H4K5_MeTrfase"/>
</dbReference>
<evidence type="ECO:0000313" key="2">
    <source>
        <dbReference type="EMBL" id="TPP44972.1"/>
    </source>
</evidence>
<dbReference type="InterPro" id="IPR046341">
    <property type="entry name" value="SET_dom_sf"/>
</dbReference>
<proteinExistence type="predicted"/>
<dbReference type="PROSITE" id="PS50280">
    <property type="entry name" value="SET"/>
    <property type="match status" value="1"/>
</dbReference>
<dbReference type="CDD" id="cd20071">
    <property type="entry name" value="SET_SMYD"/>
    <property type="match status" value="1"/>
</dbReference>